<proteinExistence type="predicted"/>
<sequence length="91" mass="9542">MDLAINCRMIIEKSVIVRAAALNDPAPDSPSPCGAPPPQLGHQGHWATIGGISTSLDAVQTGFSMCSGRSRSIREIEVHRAQSAVAQNGHP</sequence>
<organism evidence="1 2">
    <name type="scientific">Cereibacter changlensis</name>
    <dbReference type="NCBI Taxonomy" id="402884"/>
    <lineage>
        <taxon>Bacteria</taxon>
        <taxon>Pseudomonadati</taxon>
        <taxon>Pseudomonadota</taxon>
        <taxon>Alphaproteobacteria</taxon>
        <taxon>Rhodobacterales</taxon>
        <taxon>Paracoccaceae</taxon>
        <taxon>Cereibacter</taxon>
    </lineage>
</organism>
<comment type="caution">
    <text evidence="1">The sequence shown here is derived from an EMBL/GenBank/DDBJ whole genome shotgun (WGS) entry which is preliminary data.</text>
</comment>
<dbReference type="AlphaFoldDB" id="A0A4U0Z1D6"/>
<dbReference type="EMBL" id="SWAU01000014">
    <property type="protein sequence ID" value="TKA98018.1"/>
    <property type="molecule type" value="Genomic_DNA"/>
</dbReference>
<evidence type="ECO:0000313" key="1">
    <source>
        <dbReference type="EMBL" id="TKA98018.1"/>
    </source>
</evidence>
<evidence type="ECO:0000313" key="2">
    <source>
        <dbReference type="Proteomes" id="UP000306340"/>
    </source>
</evidence>
<protein>
    <submittedName>
        <fullName evidence="1">Uncharacterized protein</fullName>
    </submittedName>
</protein>
<accession>A0A4U0Z1D6</accession>
<dbReference type="Proteomes" id="UP000306340">
    <property type="component" value="Unassembled WGS sequence"/>
</dbReference>
<name>A0A4U0Z1D6_9RHOB</name>
<reference evidence="1 2" key="1">
    <citation type="submission" date="2019-04" db="EMBL/GenBank/DDBJ databases">
        <title>Crypto-aerobic microbial life in anoxic (sulfidic) marine sediments.</title>
        <authorList>
            <person name="Bhattacharya S."/>
            <person name="Roy C."/>
            <person name="Mondal N."/>
            <person name="Sarkar J."/>
            <person name="Mandal S."/>
            <person name="Rameez M.J."/>
            <person name="Ghosh W."/>
        </authorList>
    </citation>
    <scope>NUCLEOTIDE SEQUENCE [LARGE SCALE GENOMIC DNA]</scope>
    <source>
        <strain evidence="1 2">SBBC</strain>
    </source>
</reference>
<gene>
    <name evidence="1" type="ORF">FAZ78_02890</name>
</gene>
<dbReference type="RefSeq" id="WP_136791227.1">
    <property type="nucleotide sequence ID" value="NZ_SWAU01000014.1"/>
</dbReference>